<name>A0A319F5K4_ASPSB</name>
<evidence type="ECO:0000256" key="1">
    <source>
        <dbReference type="SAM" id="MobiDB-lite"/>
    </source>
</evidence>
<keyword evidence="3" id="KW-1185">Reference proteome</keyword>
<feature type="non-terminal residue" evidence="2">
    <location>
        <position position="1"/>
    </location>
</feature>
<gene>
    <name evidence="2" type="ORF">BO78DRAFT_304123</name>
</gene>
<protein>
    <submittedName>
        <fullName evidence="2">Uncharacterized protein</fullName>
    </submittedName>
</protein>
<dbReference type="OrthoDB" id="27483at2759"/>
<proteinExistence type="predicted"/>
<evidence type="ECO:0000313" key="2">
    <source>
        <dbReference type="EMBL" id="PYI11059.1"/>
    </source>
</evidence>
<accession>A0A319F5K4</accession>
<reference evidence="2 3" key="1">
    <citation type="submission" date="2018-02" db="EMBL/GenBank/DDBJ databases">
        <title>The genomes of Aspergillus section Nigri reveals drivers in fungal speciation.</title>
        <authorList>
            <consortium name="DOE Joint Genome Institute"/>
            <person name="Vesth T.C."/>
            <person name="Nybo J."/>
            <person name="Theobald S."/>
            <person name="Brandl J."/>
            <person name="Frisvad J.C."/>
            <person name="Nielsen K.F."/>
            <person name="Lyhne E.K."/>
            <person name="Kogle M.E."/>
            <person name="Kuo A."/>
            <person name="Riley R."/>
            <person name="Clum A."/>
            <person name="Nolan M."/>
            <person name="Lipzen A."/>
            <person name="Salamov A."/>
            <person name="Henrissat B."/>
            <person name="Wiebenga A."/>
            <person name="De vries R.P."/>
            <person name="Grigoriev I.V."/>
            <person name="Mortensen U.H."/>
            <person name="Andersen M.R."/>
            <person name="Baker S.E."/>
        </authorList>
    </citation>
    <scope>NUCLEOTIDE SEQUENCE [LARGE SCALE GENOMIC DNA]</scope>
    <source>
        <strain evidence="2 3">CBS 121057</strain>
    </source>
</reference>
<evidence type="ECO:0000313" key="3">
    <source>
        <dbReference type="Proteomes" id="UP000248423"/>
    </source>
</evidence>
<dbReference type="Proteomes" id="UP000248423">
    <property type="component" value="Unassembled WGS sequence"/>
</dbReference>
<dbReference type="VEuPathDB" id="FungiDB:BO78DRAFT_304123"/>
<sequence length="224" mass="25644">IFNNLTQYPLDVTESKVGDAFHDFLIPVVEEICTYMELKKRSPTVSEQQLVQDILTRYVTHYVNNAPPPPSDWKAKTSIPCDCSDCRRLRDFISDPFLKTKDFAMAQHRRTHLDLQLDKSYFATTTIKRGTPHTLQVEKTRAMLVSNFQTWGMRARLANDTLKQLSQRSTLKELLGESYDSIFTHPNLVVPSTRPAVPALGDRSKGNTQKTVKGTVPVKRRYEE</sequence>
<organism evidence="2 3">
    <name type="scientific">Aspergillus sclerotiicarbonarius (strain CBS 121057 / IBT 28362)</name>
    <dbReference type="NCBI Taxonomy" id="1448318"/>
    <lineage>
        <taxon>Eukaryota</taxon>
        <taxon>Fungi</taxon>
        <taxon>Dikarya</taxon>
        <taxon>Ascomycota</taxon>
        <taxon>Pezizomycotina</taxon>
        <taxon>Eurotiomycetes</taxon>
        <taxon>Eurotiomycetidae</taxon>
        <taxon>Eurotiales</taxon>
        <taxon>Aspergillaceae</taxon>
        <taxon>Aspergillus</taxon>
        <taxon>Aspergillus subgen. Circumdati</taxon>
    </lineage>
</organism>
<feature type="region of interest" description="Disordered" evidence="1">
    <location>
        <begin position="194"/>
        <end position="224"/>
    </location>
</feature>
<dbReference type="EMBL" id="KZ826319">
    <property type="protein sequence ID" value="PYI11059.1"/>
    <property type="molecule type" value="Genomic_DNA"/>
</dbReference>
<dbReference type="AlphaFoldDB" id="A0A319F5K4"/>